<comment type="similarity">
    <text evidence="1 2">Belongs to the UPF0102 family.</text>
</comment>
<evidence type="ECO:0000256" key="1">
    <source>
        <dbReference type="ARBA" id="ARBA00006738"/>
    </source>
</evidence>
<dbReference type="RefSeq" id="WP_166989555.1">
    <property type="nucleotide sequence ID" value="NZ_CP061169.1"/>
</dbReference>
<dbReference type="PANTHER" id="PTHR34039">
    <property type="entry name" value="UPF0102 PROTEIN YRAN"/>
    <property type="match status" value="1"/>
</dbReference>
<dbReference type="NCBIfam" id="NF009154">
    <property type="entry name" value="PRK12497.3-3"/>
    <property type="match status" value="1"/>
</dbReference>
<evidence type="ECO:0000256" key="2">
    <source>
        <dbReference type="HAMAP-Rule" id="MF_00048"/>
    </source>
</evidence>
<dbReference type="NCBIfam" id="NF009150">
    <property type="entry name" value="PRK12497.1-3"/>
    <property type="match status" value="1"/>
</dbReference>
<dbReference type="InterPro" id="IPR011856">
    <property type="entry name" value="tRNA_endonuc-like_dom_sf"/>
</dbReference>
<dbReference type="InterPro" id="IPR003509">
    <property type="entry name" value="UPF0102_YraN-like"/>
</dbReference>
<organism evidence="3 4">
    <name type="scientific">Paramicrobacterium chengjingii</name>
    <dbReference type="NCBI Taxonomy" id="2769067"/>
    <lineage>
        <taxon>Bacteria</taxon>
        <taxon>Bacillati</taxon>
        <taxon>Actinomycetota</taxon>
        <taxon>Actinomycetes</taxon>
        <taxon>Micrococcales</taxon>
        <taxon>Microbacteriaceae</taxon>
        <taxon>Paramicrobacterium</taxon>
    </lineage>
</organism>
<protein>
    <recommendedName>
        <fullName evidence="2">UPF0102 protein HCR76_07200</fullName>
    </recommendedName>
</protein>
<dbReference type="SUPFAM" id="SSF52980">
    <property type="entry name" value="Restriction endonuclease-like"/>
    <property type="match status" value="1"/>
</dbReference>
<reference evidence="3 4" key="1">
    <citation type="submission" date="2020-12" db="EMBL/GenBank/DDBJ databases">
        <title>Microbacterium sp. HY060.</title>
        <authorList>
            <person name="Zhou J."/>
        </authorList>
    </citation>
    <scope>NUCLEOTIDE SEQUENCE [LARGE SCALE GENOMIC DNA]</scope>
    <source>
        <strain evidence="3 4">HY60</strain>
    </source>
</reference>
<dbReference type="Gene3D" id="3.40.1350.10">
    <property type="match status" value="1"/>
</dbReference>
<evidence type="ECO:0000313" key="4">
    <source>
        <dbReference type="Proteomes" id="UP000662814"/>
    </source>
</evidence>
<keyword evidence="4" id="KW-1185">Reference proteome</keyword>
<dbReference type="InterPro" id="IPR011335">
    <property type="entry name" value="Restrct_endonuc-II-like"/>
</dbReference>
<dbReference type="Proteomes" id="UP000662814">
    <property type="component" value="Chromosome"/>
</dbReference>
<dbReference type="PANTHER" id="PTHR34039:SF1">
    <property type="entry name" value="UPF0102 PROTEIN YRAN"/>
    <property type="match status" value="1"/>
</dbReference>
<dbReference type="EMBL" id="CP061169">
    <property type="protein sequence ID" value="QPZ39810.1"/>
    <property type="molecule type" value="Genomic_DNA"/>
</dbReference>
<name>A0ABX6YNE1_9MICO</name>
<proteinExistence type="inferred from homology"/>
<dbReference type="Pfam" id="PF02021">
    <property type="entry name" value="UPF0102"/>
    <property type="match status" value="1"/>
</dbReference>
<dbReference type="HAMAP" id="MF_00048">
    <property type="entry name" value="UPF0102"/>
    <property type="match status" value="1"/>
</dbReference>
<sequence length="119" mass="13555">MHESTIEFGARGEDAACAHLERAGYEILERNWRHTLGEIDIIARTGETVVFVEVKTRSGIGYGHPFEAITRDKSLRLRRLAHQWVADASTVPRRIRIDAIAVLWPRDGRPSIEHLEQVC</sequence>
<evidence type="ECO:0000313" key="3">
    <source>
        <dbReference type="EMBL" id="QPZ39810.1"/>
    </source>
</evidence>
<dbReference type="CDD" id="cd20736">
    <property type="entry name" value="PoNe_Nuclease"/>
    <property type="match status" value="1"/>
</dbReference>
<accession>A0ABX6YNE1</accession>
<gene>
    <name evidence="3" type="ORF">HCR76_07200</name>
</gene>